<dbReference type="Proteomes" id="UP000652761">
    <property type="component" value="Unassembled WGS sequence"/>
</dbReference>
<gene>
    <name evidence="2" type="ORF">Taro_049983</name>
</gene>
<accession>A0A843XC97</accession>
<feature type="compositionally biased region" description="Basic and acidic residues" evidence="1">
    <location>
        <begin position="59"/>
        <end position="70"/>
    </location>
</feature>
<comment type="caution">
    <text evidence="2">The sequence shown here is derived from an EMBL/GenBank/DDBJ whole genome shotgun (WGS) entry which is preliminary data.</text>
</comment>
<dbReference type="AlphaFoldDB" id="A0A843XC97"/>
<name>A0A843XC97_COLES</name>
<evidence type="ECO:0000256" key="1">
    <source>
        <dbReference type="SAM" id="MobiDB-lite"/>
    </source>
</evidence>
<sequence length="126" mass="13995">MAHAYGGIRLYRSLSLPHLIRSLPLPHLRCSLPLPPLRSFLSLPRPSTPSTPSWGRGIGRREPTRGVTERRLSDGQQWNVSLHFNGTSLDDVIASVLAGVGSSDWQPMCEIWTNGDELVIFKIVII</sequence>
<dbReference type="EMBL" id="NMUH01007300">
    <property type="protein sequence ID" value="MQM17018.1"/>
    <property type="molecule type" value="Genomic_DNA"/>
</dbReference>
<proteinExistence type="predicted"/>
<feature type="region of interest" description="Disordered" evidence="1">
    <location>
        <begin position="44"/>
        <end position="70"/>
    </location>
</feature>
<feature type="compositionally biased region" description="Low complexity" evidence="1">
    <location>
        <begin position="44"/>
        <end position="53"/>
    </location>
</feature>
<dbReference type="OrthoDB" id="1731907at2759"/>
<organism evidence="2 3">
    <name type="scientific">Colocasia esculenta</name>
    <name type="common">Wild taro</name>
    <name type="synonym">Arum esculentum</name>
    <dbReference type="NCBI Taxonomy" id="4460"/>
    <lineage>
        <taxon>Eukaryota</taxon>
        <taxon>Viridiplantae</taxon>
        <taxon>Streptophyta</taxon>
        <taxon>Embryophyta</taxon>
        <taxon>Tracheophyta</taxon>
        <taxon>Spermatophyta</taxon>
        <taxon>Magnoliopsida</taxon>
        <taxon>Liliopsida</taxon>
        <taxon>Araceae</taxon>
        <taxon>Aroideae</taxon>
        <taxon>Colocasieae</taxon>
        <taxon>Colocasia</taxon>
    </lineage>
</organism>
<reference evidence="2" key="1">
    <citation type="submission" date="2017-07" db="EMBL/GenBank/DDBJ databases">
        <title>Taro Niue Genome Assembly and Annotation.</title>
        <authorList>
            <person name="Atibalentja N."/>
            <person name="Keating K."/>
            <person name="Fields C.J."/>
        </authorList>
    </citation>
    <scope>NUCLEOTIDE SEQUENCE</scope>
    <source>
        <strain evidence="2">Niue_2</strain>
        <tissue evidence="2">Leaf</tissue>
    </source>
</reference>
<evidence type="ECO:0000313" key="2">
    <source>
        <dbReference type="EMBL" id="MQM17018.1"/>
    </source>
</evidence>
<keyword evidence="3" id="KW-1185">Reference proteome</keyword>
<evidence type="ECO:0000313" key="3">
    <source>
        <dbReference type="Proteomes" id="UP000652761"/>
    </source>
</evidence>
<protein>
    <submittedName>
        <fullName evidence="2">Uncharacterized protein</fullName>
    </submittedName>
</protein>